<evidence type="ECO:0000313" key="2">
    <source>
        <dbReference type="EMBL" id="CAG8453928.1"/>
    </source>
</evidence>
<feature type="region of interest" description="Disordered" evidence="1">
    <location>
        <begin position="114"/>
        <end position="133"/>
    </location>
</feature>
<protein>
    <submittedName>
        <fullName evidence="2">4108_t:CDS:1</fullName>
    </submittedName>
</protein>
<proteinExistence type="predicted"/>
<sequence length="133" mass="15693">MHRDRICVRFCEDTPEFNIKIEASAKKKNVKTPVSGKHQVVLQKFENTYCRTNIKSFGKVTSFHSDGRKVINHNFQWKDFVRGEDLVWKLHQHFRQQSHLQARQPQDIRKIAESSIDPLPPLEISDTEYEDSK</sequence>
<evidence type="ECO:0000313" key="3">
    <source>
        <dbReference type="Proteomes" id="UP000789831"/>
    </source>
</evidence>
<organism evidence="2 3">
    <name type="scientific">Ambispora gerdemannii</name>
    <dbReference type="NCBI Taxonomy" id="144530"/>
    <lineage>
        <taxon>Eukaryota</taxon>
        <taxon>Fungi</taxon>
        <taxon>Fungi incertae sedis</taxon>
        <taxon>Mucoromycota</taxon>
        <taxon>Glomeromycotina</taxon>
        <taxon>Glomeromycetes</taxon>
        <taxon>Archaeosporales</taxon>
        <taxon>Ambisporaceae</taxon>
        <taxon>Ambispora</taxon>
    </lineage>
</organism>
<reference evidence="2" key="1">
    <citation type="submission" date="2021-06" db="EMBL/GenBank/DDBJ databases">
        <authorList>
            <person name="Kallberg Y."/>
            <person name="Tangrot J."/>
            <person name="Rosling A."/>
        </authorList>
    </citation>
    <scope>NUCLEOTIDE SEQUENCE</scope>
    <source>
        <strain evidence="2">MT106</strain>
    </source>
</reference>
<comment type="caution">
    <text evidence="2">The sequence shown here is derived from an EMBL/GenBank/DDBJ whole genome shotgun (WGS) entry which is preliminary data.</text>
</comment>
<keyword evidence="3" id="KW-1185">Reference proteome</keyword>
<evidence type="ECO:0000256" key="1">
    <source>
        <dbReference type="SAM" id="MobiDB-lite"/>
    </source>
</evidence>
<dbReference type="EMBL" id="CAJVPL010000142">
    <property type="protein sequence ID" value="CAG8453928.1"/>
    <property type="molecule type" value="Genomic_DNA"/>
</dbReference>
<name>A0A9N8YUR6_9GLOM</name>
<accession>A0A9N8YUR6</accession>
<gene>
    <name evidence="2" type="ORF">AGERDE_LOCUS1889</name>
</gene>
<dbReference type="AlphaFoldDB" id="A0A9N8YUR6"/>
<dbReference type="Proteomes" id="UP000789831">
    <property type="component" value="Unassembled WGS sequence"/>
</dbReference>